<dbReference type="Proteomes" id="UP000256409">
    <property type="component" value="Unassembled WGS sequence"/>
</dbReference>
<proteinExistence type="predicted"/>
<evidence type="ECO:0000313" key="3">
    <source>
        <dbReference type="Proteomes" id="UP000256409"/>
    </source>
</evidence>
<organism evidence="2 3">
    <name type="scientific">Staphylococcus pseudintermedius</name>
    <dbReference type="NCBI Taxonomy" id="283734"/>
    <lineage>
        <taxon>Bacteria</taxon>
        <taxon>Bacillati</taxon>
        <taxon>Bacillota</taxon>
        <taxon>Bacilli</taxon>
        <taxon>Bacillales</taxon>
        <taxon>Staphylococcaceae</taxon>
        <taxon>Staphylococcus</taxon>
        <taxon>Staphylococcus intermedius group</taxon>
    </lineage>
</organism>
<keyword evidence="1" id="KW-0472">Membrane</keyword>
<reference evidence="3" key="1">
    <citation type="journal article" date="2018" name="Vet. Microbiol.">
        <title>Molecular epidemiology of methicillin-resistant staphylococci amongst veterinary personnel, personnel-owned pets, patients and the hospital environment of two companion animal veterinary hospitals.</title>
        <authorList>
            <person name="Worthing K.A."/>
            <person name="Brown J."/>
            <person name="Gerber L."/>
            <person name="Abraham S."/>
            <person name="Trott D."/>
            <person name="Norris J.M."/>
        </authorList>
    </citation>
    <scope>NUCLEOTIDE SEQUENCE [LARGE SCALE GENOMIC DNA]</scope>
    <source>
        <strain evidence="3">ST496-2</strain>
    </source>
</reference>
<evidence type="ECO:0000256" key="1">
    <source>
        <dbReference type="SAM" id="Phobius"/>
    </source>
</evidence>
<feature type="transmembrane region" description="Helical" evidence="1">
    <location>
        <begin position="44"/>
        <end position="60"/>
    </location>
</feature>
<dbReference type="AlphaFoldDB" id="A0A3D8YR64"/>
<keyword evidence="1" id="KW-0812">Transmembrane</keyword>
<protein>
    <submittedName>
        <fullName evidence="2">Uncharacterized protein</fullName>
    </submittedName>
</protein>
<keyword evidence="1" id="KW-1133">Transmembrane helix</keyword>
<gene>
    <name evidence="2" type="ORF">DV961_00700</name>
</gene>
<sequence>MKRLLSTLTFNKVNSERSLLFSRQLAYRVEVKRTSLIDKKSADALWLMIAFIFAKWLINVKTMTKV</sequence>
<name>A0A3D8YR64_STAPS</name>
<dbReference type="EMBL" id="QQPC01000005">
    <property type="protein sequence ID" value="REA84059.1"/>
    <property type="molecule type" value="Genomic_DNA"/>
</dbReference>
<comment type="caution">
    <text evidence="2">The sequence shown here is derived from an EMBL/GenBank/DDBJ whole genome shotgun (WGS) entry which is preliminary data.</text>
</comment>
<accession>A0A3D8YR64</accession>
<evidence type="ECO:0000313" key="2">
    <source>
        <dbReference type="EMBL" id="REA84059.1"/>
    </source>
</evidence>